<dbReference type="EMBL" id="WTVG01000048">
    <property type="protein sequence ID" value="NMG25958.1"/>
    <property type="molecule type" value="Genomic_DNA"/>
</dbReference>
<gene>
    <name evidence="1" type="ORF">GO606_14780</name>
</gene>
<evidence type="ECO:0000313" key="2">
    <source>
        <dbReference type="Proteomes" id="UP000615989"/>
    </source>
</evidence>
<reference evidence="1" key="1">
    <citation type="submission" date="2019-12" db="EMBL/GenBank/DDBJ databases">
        <title>Comparative genomics gives insights into the taxonomy of the Azoarcus-Aromatoleum group and reveals separate origins of nif in the plant-associated Azoarcus and non-plant-associated Aromatoleum sub-groups.</title>
        <authorList>
            <person name="Lafos M."/>
            <person name="Maluk M."/>
            <person name="Batista M."/>
            <person name="Junghare M."/>
            <person name="Carmona M."/>
            <person name="Faoro H."/>
            <person name="Cruz L.M."/>
            <person name="Battistoni F."/>
            <person name="De Souza E."/>
            <person name="Pedrosa F."/>
            <person name="Chen W.-M."/>
            <person name="Poole P.S."/>
            <person name="Dixon R.A."/>
            <person name="James E.K."/>
        </authorList>
    </citation>
    <scope>NUCLEOTIDE SEQUENCE</scope>
    <source>
        <strain evidence="1">LuFRes1</strain>
    </source>
</reference>
<protein>
    <submittedName>
        <fullName evidence="1">Asparaginase</fullName>
    </submittedName>
</protein>
<dbReference type="PANTHER" id="PTHR42110">
    <property type="entry name" value="L-ASPARAGINASE, PUTATIVE (AFU_ORTHOLOGUE AFUA_3G11890)-RELATED"/>
    <property type="match status" value="1"/>
</dbReference>
<sequence>MNETTPLPRHVPLVVATRGAAVESVHYGSIAVASATGSLVCSAGDVDFPVFTRSTLKPFQALPFVADGGPGRFGFSPEQIALMCASHSGEPRHVAAVADMLARVGCSERDLQCGSHAPLFYAASGIPVPPALPATPLHHNCSGKHAGFLAWCRLHDEPCETYLDADHPLQQAIRRALAGFLDCGENEFVAGTDGCGAPNYALPLARLAYAYARLAAPGEDAGPAADLGTLFNAMTAHPGMVSGERRGDLILMQGAPGDRVAKGGAEGVQALGIASRGIGIALKIADGAPRAVRVATYAVLEQLGLLPPDPRPLLQWRDAEIRNHAGVVTGRLMPVFRLG</sequence>
<name>A0ABX1PQ19_9RHOO</name>
<dbReference type="InterPro" id="IPR010349">
    <property type="entry name" value="Asparaginase_II"/>
</dbReference>
<dbReference type="PANTHER" id="PTHR42110:SF1">
    <property type="entry name" value="L-ASPARAGINASE, PUTATIVE (AFU_ORTHOLOGUE AFUA_3G11890)-RELATED"/>
    <property type="match status" value="1"/>
</dbReference>
<accession>A0ABX1PQ19</accession>
<organism evidence="1 2">
    <name type="scientific">Aromatoleum anaerobium</name>
    <dbReference type="NCBI Taxonomy" id="182180"/>
    <lineage>
        <taxon>Bacteria</taxon>
        <taxon>Pseudomonadati</taxon>
        <taxon>Pseudomonadota</taxon>
        <taxon>Betaproteobacteria</taxon>
        <taxon>Rhodocyclales</taxon>
        <taxon>Rhodocyclaceae</taxon>
        <taxon>Aromatoleum</taxon>
    </lineage>
</organism>
<dbReference type="Proteomes" id="UP000615989">
    <property type="component" value="Unassembled WGS sequence"/>
</dbReference>
<dbReference type="RefSeq" id="WP_169119298.1">
    <property type="nucleotide sequence ID" value="NZ_WTVG02000035.1"/>
</dbReference>
<evidence type="ECO:0000313" key="1">
    <source>
        <dbReference type="EMBL" id="NMG25958.1"/>
    </source>
</evidence>
<proteinExistence type="predicted"/>
<comment type="caution">
    <text evidence="1">The sequence shown here is derived from an EMBL/GenBank/DDBJ whole genome shotgun (WGS) entry which is preliminary data.</text>
</comment>
<dbReference type="Pfam" id="PF06089">
    <property type="entry name" value="Asparaginase_II"/>
    <property type="match status" value="1"/>
</dbReference>
<keyword evidence="2" id="KW-1185">Reference proteome</keyword>